<dbReference type="PATRIC" id="fig|512763.3.peg.4326"/>
<dbReference type="STRING" id="512763.DC20_19705"/>
<reference evidence="1 2" key="1">
    <citation type="submission" date="2015-08" db="EMBL/GenBank/DDBJ databases">
        <title>Complete genome sequence of Rufibacter tibetensis strain 1351t, a radiation-resistant bacterium from tibet plateau.</title>
        <authorList>
            <person name="Dai J."/>
        </authorList>
    </citation>
    <scope>NUCLEOTIDE SEQUENCE [LARGE SCALE GENOMIC DNA]</scope>
    <source>
        <strain evidence="1 2">1351</strain>
    </source>
</reference>
<dbReference type="AlphaFoldDB" id="A0A0P0C902"/>
<name>A0A0P0C902_9BACT</name>
<gene>
    <name evidence="1" type="ORF">DC20_19705</name>
</gene>
<protein>
    <submittedName>
        <fullName evidence="1">Membrane or secreted protein</fullName>
    </submittedName>
</protein>
<dbReference type="EMBL" id="CP012643">
    <property type="protein sequence ID" value="ALJ01588.1"/>
    <property type="molecule type" value="Genomic_DNA"/>
</dbReference>
<proteinExistence type="predicted"/>
<dbReference type="Proteomes" id="UP000061382">
    <property type="component" value="Chromosome"/>
</dbReference>
<dbReference type="Gene3D" id="2.40.128.490">
    <property type="entry name" value="Uncharacterised protein PF14869, DUF4488"/>
    <property type="match status" value="2"/>
</dbReference>
<keyword evidence="2" id="KW-1185">Reference proteome</keyword>
<dbReference type="KEGG" id="rti:DC20_19705"/>
<evidence type="ECO:0000313" key="1">
    <source>
        <dbReference type="EMBL" id="ALJ01588.1"/>
    </source>
</evidence>
<accession>A0A0P0C902</accession>
<organism evidence="1 2">
    <name type="scientific">Rufibacter tibetensis</name>
    <dbReference type="NCBI Taxonomy" id="512763"/>
    <lineage>
        <taxon>Bacteria</taxon>
        <taxon>Pseudomonadati</taxon>
        <taxon>Bacteroidota</taxon>
        <taxon>Cytophagia</taxon>
        <taxon>Cytophagales</taxon>
        <taxon>Hymenobacteraceae</taxon>
        <taxon>Rufibacter</taxon>
    </lineage>
</organism>
<evidence type="ECO:0000313" key="2">
    <source>
        <dbReference type="Proteomes" id="UP000061382"/>
    </source>
</evidence>
<sequence>MSGQITTRQTHPNPKDLEGAWQLVSNSKAAGQTTVTQTLADGFFSVAHFDKAGKNFIGTYGGTYALKDGKLTATYEFNTFDSTKVGTTVAGTFTRKNGKWQLQTVSGKDQVPQTWEKVTEKKAASPLAGAWRISGREGQNGQMNQMVPGPRKTIKIFSGDRFQWIAFNSETGGFFGTGGGTYTAQDGKYIEHIEFFSRDNNRVGMSLSFNYEIKDGNWHHTGLSSTGGKVNEVWQRVSKQ</sequence>